<organism evidence="4 5">
    <name type="scientific">Parasphingorhabdus marina DSM 22363</name>
    <dbReference type="NCBI Taxonomy" id="1123272"/>
    <lineage>
        <taxon>Bacteria</taxon>
        <taxon>Pseudomonadati</taxon>
        <taxon>Pseudomonadota</taxon>
        <taxon>Alphaproteobacteria</taxon>
        <taxon>Sphingomonadales</taxon>
        <taxon>Sphingomonadaceae</taxon>
        <taxon>Parasphingorhabdus</taxon>
    </lineage>
</organism>
<sequence>MTEQFHFEKTSDFPHGQIMIKKLVLFATLLVTGLFSGPAQADPADIQAASRSVVRVVLAATDGDKVAFVGHGSGFAVAPDKIVTNAHVVEIARNEPTVVIGIIPSQGGKSFGGKVIAYSPGNDLALIQVQDGGRIPAMTVFSGPVADGASVIAVGYPSSVDRAQGLDLDDLINPMSPVKTRGSVSGGRSTREFDTILHTAPIASGNSGGPLIDNCGRVLGANSFGSLSDGNDAEFGFAVSNREIMAFLRKAGVAANAASTPCRSSAEISREEQAREFAARAKVEAARRAEAAEREALEESLRTSISQDIIVERENQMALAALMLFLSLIALGGAAWLLMQQKINPAKAAAAGAGVLFLGAILVFIARPSFSEIDDRVAVAMKEQMPDEDEENPQTGKAQPGKYICRLNPDRSRITVSQLDEVPFEWAEGGCVNGRTQYARDGGRWSRIFVPNEEQTVTISSFDPARSEYITERYLLDLMTMTRARDIRKKYGNKACTADAQVLSDIEDMVRAIRVELPGQANERLVYECSKTE</sequence>
<dbReference type="Proteomes" id="UP000185192">
    <property type="component" value="Unassembled WGS sequence"/>
</dbReference>
<evidence type="ECO:0000313" key="5">
    <source>
        <dbReference type="Proteomes" id="UP000185192"/>
    </source>
</evidence>
<keyword evidence="3" id="KW-0732">Signal</keyword>
<dbReference type="STRING" id="1123272.SAMN02745824_2932"/>
<feature type="transmembrane region" description="Helical" evidence="2">
    <location>
        <begin position="346"/>
        <end position="366"/>
    </location>
</feature>
<feature type="transmembrane region" description="Helical" evidence="2">
    <location>
        <begin position="317"/>
        <end position="339"/>
    </location>
</feature>
<evidence type="ECO:0000256" key="2">
    <source>
        <dbReference type="SAM" id="Phobius"/>
    </source>
</evidence>
<keyword evidence="2" id="KW-1133">Transmembrane helix</keyword>
<reference evidence="5" key="1">
    <citation type="submission" date="2016-11" db="EMBL/GenBank/DDBJ databases">
        <authorList>
            <person name="Varghese N."/>
            <person name="Submissions S."/>
        </authorList>
    </citation>
    <scope>NUCLEOTIDE SEQUENCE [LARGE SCALE GENOMIC DNA]</scope>
    <source>
        <strain evidence="5">DSM 22363</strain>
    </source>
</reference>
<dbReference type="PRINTS" id="PR00834">
    <property type="entry name" value="PROTEASES2C"/>
</dbReference>
<keyword evidence="2" id="KW-0812">Transmembrane</keyword>
<evidence type="ECO:0000256" key="3">
    <source>
        <dbReference type="SAM" id="SignalP"/>
    </source>
</evidence>
<evidence type="ECO:0000313" key="4">
    <source>
        <dbReference type="EMBL" id="SIO09620.1"/>
    </source>
</evidence>
<dbReference type="InterPro" id="IPR001940">
    <property type="entry name" value="Peptidase_S1C"/>
</dbReference>
<dbReference type="PANTHER" id="PTHR43019">
    <property type="entry name" value="SERINE ENDOPROTEASE DEGS"/>
    <property type="match status" value="1"/>
</dbReference>
<dbReference type="GO" id="GO:0006508">
    <property type="term" value="P:proteolysis"/>
    <property type="evidence" value="ECO:0007669"/>
    <property type="project" value="InterPro"/>
</dbReference>
<dbReference type="InterPro" id="IPR043504">
    <property type="entry name" value="Peptidase_S1_PA_chymotrypsin"/>
</dbReference>
<feature type="chain" id="PRO_5013111189" evidence="3">
    <location>
        <begin position="42"/>
        <end position="533"/>
    </location>
</feature>
<protein>
    <submittedName>
        <fullName evidence="4">Trypsin-like peptidase domain-containing protein</fullName>
    </submittedName>
</protein>
<dbReference type="EMBL" id="FSQW01000002">
    <property type="protein sequence ID" value="SIO09620.1"/>
    <property type="molecule type" value="Genomic_DNA"/>
</dbReference>
<accession>A0A1N6GQ44</accession>
<feature type="signal peptide" evidence="3">
    <location>
        <begin position="1"/>
        <end position="41"/>
    </location>
</feature>
<dbReference type="Pfam" id="PF13365">
    <property type="entry name" value="Trypsin_2"/>
    <property type="match status" value="1"/>
</dbReference>
<gene>
    <name evidence="4" type="ORF">SAMN02745824_2932</name>
</gene>
<dbReference type="GO" id="GO:0004252">
    <property type="term" value="F:serine-type endopeptidase activity"/>
    <property type="evidence" value="ECO:0007669"/>
    <property type="project" value="InterPro"/>
</dbReference>
<proteinExistence type="predicted"/>
<feature type="region of interest" description="Disordered" evidence="1">
    <location>
        <begin position="383"/>
        <end position="402"/>
    </location>
</feature>
<evidence type="ECO:0000256" key="1">
    <source>
        <dbReference type="SAM" id="MobiDB-lite"/>
    </source>
</evidence>
<dbReference type="Gene3D" id="2.40.10.10">
    <property type="entry name" value="Trypsin-like serine proteases"/>
    <property type="match status" value="2"/>
</dbReference>
<dbReference type="SUPFAM" id="SSF50494">
    <property type="entry name" value="Trypsin-like serine proteases"/>
    <property type="match status" value="1"/>
</dbReference>
<keyword evidence="5" id="KW-1185">Reference proteome</keyword>
<dbReference type="InterPro" id="IPR009003">
    <property type="entry name" value="Peptidase_S1_PA"/>
</dbReference>
<dbReference type="PANTHER" id="PTHR43019:SF23">
    <property type="entry name" value="PROTEASE DO-LIKE 5, CHLOROPLASTIC"/>
    <property type="match status" value="1"/>
</dbReference>
<name>A0A1N6GQ44_9SPHN</name>
<keyword evidence="2" id="KW-0472">Membrane</keyword>
<dbReference type="AlphaFoldDB" id="A0A1N6GQ44"/>